<dbReference type="Proteomes" id="UP001139494">
    <property type="component" value="Unassembled WGS sequence"/>
</dbReference>
<dbReference type="Pfam" id="PF13469">
    <property type="entry name" value="Sulfotransfer_3"/>
    <property type="match status" value="1"/>
</dbReference>
<dbReference type="RefSeq" id="WP_256031272.1">
    <property type="nucleotide sequence ID" value="NZ_JAHLKM010000050.1"/>
</dbReference>
<sequence>MSSSVGRLIELYQDGGLESIFDGIRRFFHWRKLRVLRFFSMHCGPHLGIWLKGESLTEPIFIVGCPRSGTSIFTRNLASHPDVAEWSEAGRIWDPNYSDPTADHVFTSSDVTEQDRDRIRNTFLTYTKLRGKARFVNKHPRNTLRIEYIRELFPDAYFIHMVRHPIGPVDSMMRRSKQDDRVSHPYGRFVKPPGWREDIHKDGLSQFALSWKKINEFLLDHHDERFYTVTYEALCENSVNAFNGVCEFVGLDPGFRAENLPRDMTNHNQRSTKNLSLEERDRLWSIVEPVATEFDYEKM</sequence>
<comment type="caution">
    <text evidence="2">The sequence shown here is derived from an EMBL/GenBank/DDBJ whole genome shotgun (WGS) entry which is preliminary data.</text>
</comment>
<keyword evidence="1" id="KW-0808">Transferase</keyword>
<keyword evidence="3" id="KW-1185">Reference proteome</keyword>
<accession>A0A9R1CWA7</accession>
<dbReference type="SUPFAM" id="SSF52540">
    <property type="entry name" value="P-loop containing nucleoside triphosphate hydrolases"/>
    <property type="match status" value="1"/>
</dbReference>
<proteinExistence type="predicted"/>
<dbReference type="PANTHER" id="PTHR12788:SF10">
    <property type="entry name" value="PROTEIN-TYROSINE SULFOTRANSFERASE"/>
    <property type="match status" value="1"/>
</dbReference>
<protein>
    <submittedName>
        <fullName evidence="2">Sulfotransferase</fullName>
    </submittedName>
</protein>
<dbReference type="GO" id="GO:0008476">
    <property type="term" value="F:protein-tyrosine sulfotransferase activity"/>
    <property type="evidence" value="ECO:0007669"/>
    <property type="project" value="InterPro"/>
</dbReference>
<dbReference type="PANTHER" id="PTHR12788">
    <property type="entry name" value="PROTEIN-TYROSINE SULFOTRANSFERASE 2"/>
    <property type="match status" value="1"/>
</dbReference>
<dbReference type="AlphaFoldDB" id="A0A9R1CWA7"/>
<dbReference type="Gene3D" id="3.40.50.300">
    <property type="entry name" value="P-loop containing nucleotide triphosphate hydrolases"/>
    <property type="match status" value="1"/>
</dbReference>
<evidence type="ECO:0000313" key="3">
    <source>
        <dbReference type="Proteomes" id="UP001139494"/>
    </source>
</evidence>
<gene>
    <name evidence="2" type="ORF">KM295_15990</name>
</gene>
<name>A0A9R1CWA7_9EURY</name>
<dbReference type="EMBL" id="JAHLKM010000050">
    <property type="protein sequence ID" value="MCQ4334953.1"/>
    <property type="molecule type" value="Genomic_DNA"/>
</dbReference>
<reference evidence="2" key="1">
    <citation type="journal article" date="2023" name="Front. Microbiol.">
        <title>Genomic-based phylogenetic and metabolic analyses of the genus Natronomonas, and description of Natronomonas aquatica sp. nov.</title>
        <authorList>
            <person name="Garcia-Roldan A."/>
            <person name="Duran-Viseras A."/>
            <person name="de la Haba R.R."/>
            <person name="Corral P."/>
            <person name="Sanchez-Porro C."/>
            <person name="Ventosa A."/>
        </authorList>
    </citation>
    <scope>NUCLEOTIDE SEQUENCE</scope>
    <source>
        <strain evidence="2">F2-12</strain>
    </source>
</reference>
<evidence type="ECO:0000256" key="1">
    <source>
        <dbReference type="ARBA" id="ARBA00022679"/>
    </source>
</evidence>
<evidence type="ECO:0000313" key="2">
    <source>
        <dbReference type="EMBL" id="MCQ4334953.1"/>
    </source>
</evidence>
<dbReference type="InterPro" id="IPR026634">
    <property type="entry name" value="TPST-like"/>
</dbReference>
<organism evidence="2 3">
    <name type="scientific">Natronomonas aquatica</name>
    <dbReference type="NCBI Taxonomy" id="2841590"/>
    <lineage>
        <taxon>Archaea</taxon>
        <taxon>Methanobacteriati</taxon>
        <taxon>Methanobacteriota</taxon>
        <taxon>Stenosarchaea group</taxon>
        <taxon>Halobacteria</taxon>
        <taxon>Halobacteriales</taxon>
        <taxon>Natronomonadaceae</taxon>
        <taxon>Natronomonas</taxon>
    </lineage>
</organism>
<dbReference type="InterPro" id="IPR027417">
    <property type="entry name" value="P-loop_NTPase"/>
</dbReference>